<proteinExistence type="predicted"/>
<reference evidence="2 5" key="2">
    <citation type="submission" date="2020-01" db="EMBL/GenBank/DDBJ databases">
        <authorList>
            <person name="Wang S."/>
        </authorList>
    </citation>
    <scope>NUCLEOTIDE SEQUENCE [LARGE SCALE GENOMIC DNA]</scope>
    <source>
        <strain evidence="2 5">D151-2-6</strain>
    </source>
</reference>
<dbReference type="EMBL" id="CP048751">
    <property type="protein sequence ID" value="QIH72403.1"/>
    <property type="molecule type" value="Genomic_DNA"/>
</dbReference>
<dbReference type="KEGG" id="bmed:GYM46_05210"/>
<organism evidence="3 4">
    <name type="scientific">Brevundimonas mediterranea</name>
    <dbReference type="NCBI Taxonomy" id="74329"/>
    <lineage>
        <taxon>Bacteria</taxon>
        <taxon>Pseudomonadati</taxon>
        <taxon>Pseudomonadota</taxon>
        <taxon>Alphaproteobacteria</taxon>
        <taxon>Caulobacterales</taxon>
        <taxon>Caulobacteraceae</taxon>
        <taxon>Brevundimonas</taxon>
    </lineage>
</organism>
<feature type="domain" description="Transcription elongation factor GreA/GreB C-terminal" evidence="1">
    <location>
        <begin position="67"/>
        <end position="133"/>
    </location>
</feature>
<evidence type="ECO:0000313" key="3">
    <source>
        <dbReference type="EMBL" id="VDC50811.1"/>
    </source>
</evidence>
<dbReference type="Pfam" id="PF01272">
    <property type="entry name" value="GreA_GreB"/>
    <property type="match status" value="1"/>
</dbReference>
<accession>A0A6G7EFS0</accession>
<dbReference type="InterPro" id="IPR001437">
    <property type="entry name" value="Tscrpt_elong_fac_GreA/B_C"/>
</dbReference>
<dbReference type="EMBL" id="UXHF01000049">
    <property type="protein sequence ID" value="VDC50811.1"/>
    <property type="molecule type" value="Genomic_DNA"/>
</dbReference>
<dbReference type="SUPFAM" id="SSF54534">
    <property type="entry name" value="FKBP-like"/>
    <property type="match status" value="1"/>
</dbReference>
<dbReference type="GO" id="GO:0032784">
    <property type="term" value="P:regulation of DNA-templated transcription elongation"/>
    <property type="evidence" value="ECO:0007669"/>
    <property type="project" value="InterPro"/>
</dbReference>
<gene>
    <name evidence="3" type="primary">rnk</name>
    <name evidence="3" type="ORF">BREV_BREV_02301</name>
    <name evidence="2" type="ORF">GYM46_05210</name>
</gene>
<evidence type="ECO:0000313" key="2">
    <source>
        <dbReference type="EMBL" id="QIH72403.1"/>
    </source>
</evidence>
<dbReference type="Proteomes" id="UP000501325">
    <property type="component" value="Chromosome"/>
</dbReference>
<keyword evidence="4" id="KW-1185">Reference proteome</keyword>
<keyword evidence="3" id="KW-0418">Kinase</keyword>
<dbReference type="Gene3D" id="1.10.286.20">
    <property type="match status" value="1"/>
</dbReference>
<evidence type="ECO:0000313" key="5">
    <source>
        <dbReference type="Proteomes" id="UP000501325"/>
    </source>
</evidence>
<protein>
    <submittedName>
        <fullName evidence="2">Nucleoside diphosphate kinase regulator</fullName>
    </submittedName>
    <submittedName>
        <fullName evidence="3">Regulator of nucleoside diphosphate kinase</fullName>
    </submittedName>
</protein>
<reference evidence="3 4" key="1">
    <citation type="submission" date="2018-11" db="EMBL/GenBank/DDBJ databases">
        <authorList>
            <person name="Peiro R."/>
            <person name="Begona"/>
            <person name="Cbmso G."/>
            <person name="Lopez M."/>
            <person name="Gonzalez S."/>
            <person name="Sacristan E."/>
            <person name="Castillo E."/>
        </authorList>
    </citation>
    <scope>NUCLEOTIDE SEQUENCE [LARGE SCALE GENOMIC DNA]</scope>
    <source>
        <strain evidence="3">Brev_genome</strain>
    </source>
</reference>
<evidence type="ECO:0000313" key="4">
    <source>
        <dbReference type="Proteomes" id="UP000289220"/>
    </source>
</evidence>
<dbReference type="RefSeq" id="WP_008259126.1">
    <property type="nucleotide sequence ID" value="NZ_CP048751.1"/>
</dbReference>
<keyword evidence="3" id="KW-0808">Transferase</keyword>
<dbReference type="InterPro" id="IPR036953">
    <property type="entry name" value="GreA/GreB_C_sf"/>
</dbReference>
<dbReference type="Proteomes" id="UP000289220">
    <property type="component" value="Unassembled WGS sequence"/>
</dbReference>
<dbReference type="AlphaFoldDB" id="A0A6G7EFS0"/>
<dbReference type="GO" id="GO:0016301">
    <property type="term" value="F:kinase activity"/>
    <property type="evidence" value="ECO:0007669"/>
    <property type="project" value="UniProtKB-KW"/>
</dbReference>
<dbReference type="GO" id="GO:0003677">
    <property type="term" value="F:DNA binding"/>
    <property type="evidence" value="ECO:0007669"/>
    <property type="project" value="InterPro"/>
</dbReference>
<evidence type="ECO:0000259" key="1">
    <source>
        <dbReference type="Pfam" id="PF01272"/>
    </source>
</evidence>
<dbReference type="Gene3D" id="3.10.50.30">
    <property type="entry name" value="Transcription elongation factor, GreA/GreB, C-terminal domain"/>
    <property type="match status" value="1"/>
</dbReference>
<name>A0A6G7EFS0_9CAUL</name>
<sequence length="141" mass="15196">MTQSTARTASPSRPDIFLSARDHQTLSRLVGDMPAEGVAGLLQEELERAVICEPGDRPRGAAPLHRWLHYVDGRSPQPRRIQIVLPNEADIDAGKVSVLSYVGAGLIGLVEGHTIAWTDPSGADRRLTPVMIEDPETPGGD</sequence>